<dbReference type="Proteomes" id="UP000054997">
    <property type="component" value="Unassembled WGS sequence"/>
</dbReference>
<dbReference type="STRING" id="45068.Llon_0468"/>
<dbReference type="Pfam" id="PF11006">
    <property type="entry name" value="DUF2845"/>
    <property type="match status" value="2"/>
</dbReference>
<name>A0A0W0VQZ3_9GAMM</name>
<dbReference type="AlphaFoldDB" id="A0A0W0VQZ3"/>
<proteinExistence type="predicted"/>
<dbReference type="InterPro" id="IPR021268">
    <property type="entry name" value="DUF2845"/>
</dbReference>
<dbReference type="EMBL" id="LNYK01000007">
    <property type="protein sequence ID" value="KTD22594.1"/>
    <property type="molecule type" value="Genomic_DNA"/>
</dbReference>
<gene>
    <name evidence="1" type="ORF">Llon_0468</name>
</gene>
<evidence type="ECO:0000313" key="1">
    <source>
        <dbReference type="EMBL" id="KTD22594.1"/>
    </source>
</evidence>
<evidence type="ECO:0000313" key="2">
    <source>
        <dbReference type="Proteomes" id="UP000054997"/>
    </source>
</evidence>
<protein>
    <recommendedName>
        <fullName evidence="3">DUF2845 domain-containing protein</fullName>
    </recommendedName>
</protein>
<keyword evidence="2" id="KW-1185">Reference proteome</keyword>
<comment type="caution">
    <text evidence="1">The sequence shown here is derived from an EMBL/GenBank/DDBJ whole genome shotgun (WGS) entry which is preliminary data.</text>
</comment>
<evidence type="ECO:0008006" key="3">
    <source>
        <dbReference type="Google" id="ProtNLM"/>
    </source>
</evidence>
<dbReference type="PATRIC" id="fig|45068.5.peg.504"/>
<organism evidence="1 2">
    <name type="scientific">Legionella londiniensis</name>
    <dbReference type="NCBI Taxonomy" id="45068"/>
    <lineage>
        <taxon>Bacteria</taxon>
        <taxon>Pseudomonadati</taxon>
        <taxon>Pseudomonadota</taxon>
        <taxon>Gammaproteobacteria</taxon>
        <taxon>Legionellales</taxon>
        <taxon>Legionellaceae</taxon>
        <taxon>Legionella</taxon>
    </lineage>
</organism>
<reference evidence="1 2" key="1">
    <citation type="submission" date="2015-11" db="EMBL/GenBank/DDBJ databases">
        <title>Genomic analysis of 38 Legionella species identifies large and diverse effector repertoires.</title>
        <authorList>
            <person name="Burstein D."/>
            <person name="Amaro F."/>
            <person name="Zusman T."/>
            <person name="Lifshitz Z."/>
            <person name="Cohen O."/>
            <person name="Gilbert J.A."/>
            <person name="Pupko T."/>
            <person name="Shuman H.A."/>
            <person name="Segal G."/>
        </authorList>
    </citation>
    <scope>NUCLEOTIDE SEQUENCE [LARGE SCALE GENOMIC DNA]</scope>
    <source>
        <strain evidence="1 2">ATCC 49505</strain>
    </source>
</reference>
<sequence length="211" mass="23563">MSNNSANARNSSHKQAMTSYGLFHLLILSAILLFSPSSFAVDMLYCPQKQGYIKIGMKEQEVLAACGEPLSKQEVDQAPNIQVPVKQLIFTRLNESSLYPTLEPIYEEWSLPSGTTRVRLEVDVINDKVSSIRLNGSDTNAVSICQYGTFQVGDEESKVLNACGSPELVNNTFIYQPVPTNEKPQIWIYQINPYQPPVRLTFVDGELQSIN</sequence>
<dbReference type="RefSeq" id="WP_083503239.1">
    <property type="nucleotide sequence ID" value="NZ_CAAAHZ010000001.1"/>
</dbReference>
<accession>A0A0W0VQZ3</accession>